<keyword evidence="1" id="KW-0175">Coiled coil</keyword>
<dbReference type="EMBL" id="AHKC01005538">
    <property type="protein sequence ID" value="EKF38494.1"/>
    <property type="molecule type" value="Genomic_DNA"/>
</dbReference>
<evidence type="ECO:0000313" key="3">
    <source>
        <dbReference type="Proteomes" id="UP000007350"/>
    </source>
</evidence>
<evidence type="ECO:0008006" key="4">
    <source>
        <dbReference type="Google" id="ProtNLM"/>
    </source>
</evidence>
<dbReference type="AlphaFoldDB" id="K2NL56"/>
<proteinExistence type="predicted"/>
<gene>
    <name evidence="2" type="ORF">MOQ_001298</name>
</gene>
<comment type="caution">
    <text evidence="2">The sequence shown here is derived from an EMBL/GenBank/DDBJ whole genome shotgun (WGS) entry which is preliminary data.</text>
</comment>
<accession>K2NL56</accession>
<organism evidence="2 3">
    <name type="scientific">Trypanosoma cruzi marinkellei</name>
    <dbReference type="NCBI Taxonomy" id="85056"/>
    <lineage>
        <taxon>Eukaryota</taxon>
        <taxon>Discoba</taxon>
        <taxon>Euglenozoa</taxon>
        <taxon>Kinetoplastea</taxon>
        <taxon>Metakinetoplastina</taxon>
        <taxon>Trypanosomatida</taxon>
        <taxon>Trypanosomatidae</taxon>
        <taxon>Trypanosoma</taxon>
        <taxon>Schizotrypanum</taxon>
    </lineage>
</organism>
<dbReference type="OrthoDB" id="250257at2759"/>
<sequence length="264" mass="30815">MAESNKTLEDELNRQLGILAVERKGLSALQRKLNRVAGSPIEGNDEKDIKRRQLVTANRKLRQTLERLKRKDAVPGSSPQLINVRNKITAAWKEVEQVEQEVETLLLLQRDRNKVLEQKRKGDHSVVVLQGKQREEQHHLRAKLRELESKLKKVEKKDVMLRNRFTQLQNQVLLNVTEKDVTALKNKHMQQMKTIAKLQKKREEQALSWSKTVQYDGQRLTIKEKKAKIKMEKEIAGLQALVLERNEEILQLNSRLARIPVEHF</sequence>
<name>K2NL56_TRYCR</name>
<evidence type="ECO:0000256" key="1">
    <source>
        <dbReference type="SAM" id="Coils"/>
    </source>
</evidence>
<keyword evidence="3" id="KW-1185">Reference proteome</keyword>
<feature type="coiled-coil region" evidence="1">
    <location>
        <begin position="137"/>
        <end position="201"/>
    </location>
</feature>
<reference evidence="2 3" key="1">
    <citation type="journal article" date="2012" name="BMC Genomics">
        <title>Comparative genomic analysis of human infective Trypanosoma cruzi lineages with the bat-restricted subspecies T. cruzi marinkellei.</title>
        <authorList>
            <person name="Franzen O."/>
            <person name="Talavera-Lopez C."/>
            <person name="Ochaya S."/>
            <person name="Butler C.E."/>
            <person name="Messenger L.A."/>
            <person name="Lewis M.D."/>
            <person name="Llewellyn M.S."/>
            <person name="Marinkelle C.J."/>
            <person name="Tyler K.M."/>
            <person name="Miles M.A."/>
            <person name="Andersson B."/>
        </authorList>
    </citation>
    <scope>NUCLEOTIDE SEQUENCE [LARGE SCALE GENOMIC DNA]</scope>
    <source>
        <strain evidence="2 3">B7</strain>
    </source>
</reference>
<protein>
    <recommendedName>
        <fullName evidence="4">DUF4201 domain-containing protein</fullName>
    </recommendedName>
</protein>
<evidence type="ECO:0000313" key="2">
    <source>
        <dbReference type="EMBL" id="EKF38494.1"/>
    </source>
</evidence>
<dbReference type="Proteomes" id="UP000007350">
    <property type="component" value="Unassembled WGS sequence"/>
</dbReference>